<reference evidence="3 4" key="1">
    <citation type="journal article" date="2017" name="Antonie Van Leeuwenhoek">
        <title>Rhizobium rhizosphaerae sp. nov., a novel species isolated from rice rhizosphere.</title>
        <authorList>
            <person name="Zhao J.J."/>
            <person name="Zhang J."/>
            <person name="Zhang R.J."/>
            <person name="Zhang C.W."/>
            <person name="Yin H.Q."/>
            <person name="Zhang X.X."/>
        </authorList>
    </citation>
    <scope>NUCLEOTIDE SEQUENCE [LARGE SCALE GENOMIC DNA]</scope>
    <source>
        <strain evidence="3 4">BSs20135</strain>
    </source>
</reference>
<feature type="transmembrane region" description="Helical" evidence="2">
    <location>
        <begin position="20"/>
        <end position="45"/>
    </location>
</feature>
<gene>
    <name evidence="3" type="primary">pilE</name>
    <name evidence="3" type="ORF">GARC_1493</name>
</gene>
<dbReference type="GO" id="GO:0015628">
    <property type="term" value="P:protein secretion by the type II secretion system"/>
    <property type="evidence" value="ECO:0007669"/>
    <property type="project" value="InterPro"/>
</dbReference>
<organism evidence="3 4">
    <name type="scientific">Paraglaciecola arctica BSs20135</name>
    <dbReference type="NCBI Taxonomy" id="493475"/>
    <lineage>
        <taxon>Bacteria</taxon>
        <taxon>Pseudomonadati</taxon>
        <taxon>Pseudomonadota</taxon>
        <taxon>Gammaproteobacteria</taxon>
        <taxon>Alteromonadales</taxon>
        <taxon>Alteromonadaceae</taxon>
        <taxon>Paraglaciecola</taxon>
    </lineage>
</organism>
<dbReference type="EMBL" id="BAEO01000017">
    <property type="protein sequence ID" value="GAC18466.1"/>
    <property type="molecule type" value="Genomic_DNA"/>
</dbReference>
<dbReference type="InterPro" id="IPR000983">
    <property type="entry name" value="Bac_GSPG_pilin"/>
</dbReference>
<name>K6Y3D5_9ALTE</name>
<dbReference type="Pfam" id="PF16732">
    <property type="entry name" value="ComP_DUS"/>
    <property type="match status" value="1"/>
</dbReference>
<dbReference type="Proteomes" id="UP000006327">
    <property type="component" value="Unassembled WGS sequence"/>
</dbReference>
<dbReference type="InterPro" id="IPR012902">
    <property type="entry name" value="N_methyl_site"/>
</dbReference>
<dbReference type="SUPFAM" id="SSF54523">
    <property type="entry name" value="Pili subunits"/>
    <property type="match status" value="1"/>
</dbReference>
<keyword evidence="2" id="KW-1133">Transmembrane helix</keyword>
<dbReference type="Pfam" id="PF07963">
    <property type="entry name" value="N_methyl"/>
    <property type="match status" value="1"/>
</dbReference>
<keyword evidence="4" id="KW-1185">Reference proteome</keyword>
<dbReference type="GO" id="GO:0043683">
    <property type="term" value="P:type IV pilus assembly"/>
    <property type="evidence" value="ECO:0007669"/>
    <property type="project" value="InterPro"/>
</dbReference>
<dbReference type="STRING" id="493475.GARC_1493"/>
<dbReference type="AlphaFoldDB" id="K6Y3D5"/>
<dbReference type="RefSeq" id="WP_007618329.1">
    <property type="nucleotide sequence ID" value="NZ_BAEO01000017.1"/>
</dbReference>
<protein>
    <submittedName>
        <fullName evidence="3">Type IV pilus assembly protein PilE</fullName>
    </submittedName>
</protein>
<dbReference type="GO" id="GO:0015627">
    <property type="term" value="C:type II protein secretion system complex"/>
    <property type="evidence" value="ECO:0007669"/>
    <property type="project" value="InterPro"/>
</dbReference>
<accession>K6Y3D5</accession>
<sequence length="138" mass="15416">MPLQNKENNSQNHFEFCTQLGMTLLELMVVVIIIGVLATLIFPSFEQQILAARRGDGITQLLRLKIQQEAFRIENSSYAETAQLGLPVSEYYAFIVTNVSATTYTITAKAKGSQLDDVKCLTMQINQSLNKTPAHCFL</sequence>
<dbReference type="eggNOG" id="COG4968">
    <property type="taxonomic scope" value="Bacteria"/>
</dbReference>
<dbReference type="InterPro" id="IPR031982">
    <property type="entry name" value="PilE-like"/>
</dbReference>
<comment type="caution">
    <text evidence="3">The sequence shown here is derived from an EMBL/GenBank/DDBJ whole genome shotgun (WGS) entry which is preliminary data.</text>
</comment>
<evidence type="ECO:0000256" key="2">
    <source>
        <dbReference type="SAM" id="Phobius"/>
    </source>
</evidence>
<dbReference type="NCBIfam" id="TIGR02532">
    <property type="entry name" value="IV_pilin_GFxxxE"/>
    <property type="match status" value="1"/>
</dbReference>
<dbReference type="Gene3D" id="3.30.700.10">
    <property type="entry name" value="Glycoprotein, Type 4 Pilin"/>
    <property type="match status" value="1"/>
</dbReference>
<evidence type="ECO:0000313" key="3">
    <source>
        <dbReference type="EMBL" id="GAC18466.1"/>
    </source>
</evidence>
<evidence type="ECO:0000256" key="1">
    <source>
        <dbReference type="ARBA" id="ARBA00022481"/>
    </source>
</evidence>
<keyword evidence="2" id="KW-0472">Membrane</keyword>
<dbReference type="PRINTS" id="PR00813">
    <property type="entry name" value="BCTERIALGSPG"/>
</dbReference>
<dbReference type="InterPro" id="IPR045584">
    <property type="entry name" value="Pilin-like"/>
</dbReference>
<keyword evidence="2" id="KW-0812">Transmembrane</keyword>
<dbReference type="OrthoDB" id="5572189at2"/>
<proteinExistence type="predicted"/>
<keyword evidence="1" id="KW-0488">Methylation</keyword>
<evidence type="ECO:0000313" key="4">
    <source>
        <dbReference type="Proteomes" id="UP000006327"/>
    </source>
</evidence>